<dbReference type="SMART" id="SM00238">
    <property type="entry name" value="BIR"/>
    <property type="match status" value="1"/>
</dbReference>
<dbReference type="InterPro" id="IPR001370">
    <property type="entry name" value="BIR_rpt"/>
</dbReference>
<dbReference type="Proteomes" id="UP001164746">
    <property type="component" value="Chromosome 6"/>
</dbReference>
<evidence type="ECO:0000313" key="3">
    <source>
        <dbReference type="Proteomes" id="UP001164746"/>
    </source>
</evidence>
<keyword evidence="3" id="KW-1185">Reference proteome</keyword>
<name>A0ABY7EER1_MYAAR</name>
<accession>A0ABY7EER1</accession>
<dbReference type="EMBL" id="CP111017">
    <property type="protein sequence ID" value="WAR08503.1"/>
    <property type="molecule type" value="Genomic_DNA"/>
</dbReference>
<evidence type="ECO:0000313" key="2">
    <source>
        <dbReference type="EMBL" id="WAR08503.1"/>
    </source>
</evidence>
<dbReference type="PANTHER" id="PTHR10044">
    <property type="entry name" value="INHIBITOR OF APOPTOSIS"/>
    <property type="match status" value="1"/>
</dbReference>
<gene>
    <name evidence="2" type="ORF">MAR_018461</name>
</gene>
<reference evidence="2" key="1">
    <citation type="submission" date="2022-11" db="EMBL/GenBank/DDBJ databases">
        <title>Centuries of genome instability and evolution in soft-shell clam transmissible cancer (bioRxiv).</title>
        <authorList>
            <person name="Hart S.F.M."/>
            <person name="Yonemitsu M.A."/>
            <person name="Giersch R.M."/>
            <person name="Beal B.F."/>
            <person name="Arriagada G."/>
            <person name="Davis B.W."/>
            <person name="Ostrander E.A."/>
            <person name="Goff S.P."/>
            <person name="Metzger M.J."/>
        </authorList>
    </citation>
    <scope>NUCLEOTIDE SEQUENCE</scope>
    <source>
        <strain evidence="2">MELC-2E11</strain>
        <tissue evidence="2">Siphon/mantle</tissue>
    </source>
</reference>
<dbReference type="CDD" id="cd00022">
    <property type="entry name" value="BIR"/>
    <property type="match status" value="1"/>
</dbReference>
<evidence type="ECO:0000256" key="1">
    <source>
        <dbReference type="SAM" id="MobiDB-lite"/>
    </source>
</evidence>
<dbReference type="Pfam" id="PF00653">
    <property type="entry name" value="BIR"/>
    <property type="match status" value="1"/>
</dbReference>
<sequence>MATPSKQKHDTAKPTPASLGISTMKPKFQQYALPSKRHESFTEASVPWPKTSPVKVEDLVAAGLVYTGVGDSVRCYHCGGGLRNWETGDDPMEQHAKWYPTCQHVLITKGKTYIHCVEAGENPEHLSEQRPKASITCLY</sequence>
<proteinExistence type="predicted"/>
<dbReference type="PANTHER" id="PTHR10044:SF139">
    <property type="entry name" value="DEATH-ASSOCIATED INHIBITOR OF APOPTOSIS 2"/>
    <property type="match status" value="1"/>
</dbReference>
<organism evidence="2 3">
    <name type="scientific">Mya arenaria</name>
    <name type="common">Soft-shell clam</name>
    <dbReference type="NCBI Taxonomy" id="6604"/>
    <lineage>
        <taxon>Eukaryota</taxon>
        <taxon>Metazoa</taxon>
        <taxon>Spiralia</taxon>
        <taxon>Lophotrochozoa</taxon>
        <taxon>Mollusca</taxon>
        <taxon>Bivalvia</taxon>
        <taxon>Autobranchia</taxon>
        <taxon>Heteroconchia</taxon>
        <taxon>Euheterodonta</taxon>
        <taxon>Imparidentia</taxon>
        <taxon>Neoheterodontei</taxon>
        <taxon>Myida</taxon>
        <taxon>Myoidea</taxon>
        <taxon>Myidae</taxon>
        <taxon>Mya</taxon>
    </lineage>
</organism>
<feature type="region of interest" description="Disordered" evidence="1">
    <location>
        <begin position="1"/>
        <end position="21"/>
    </location>
</feature>
<dbReference type="SUPFAM" id="SSF57924">
    <property type="entry name" value="Inhibitor of apoptosis (IAP) repeat"/>
    <property type="match status" value="1"/>
</dbReference>
<protein>
    <submittedName>
        <fullName evidence="2">BIR-like protein</fullName>
    </submittedName>
</protein>
<dbReference type="InterPro" id="IPR050784">
    <property type="entry name" value="IAP"/>
</dbReference>
<dbReference type="PROSITE" id="PS50143">
    <property type="entry name" value="BIR_REPEAT_2"/>
    <property type="match status" value="1"/>
</dbReference>
<dbReference type="Gene3D" id="1.10.1170.10">
    <property type="entry name" value="Inhibitor Of Apoptosis Protein (2mihbC-IAP-1), Chain A"/>
    <property type="match status" value="1"/>
</dbReference>